<evidence type="ECO:0000313" key="1">
    <source>
        <dbReference type="EMBL" id="TFH79873.1"/>
    </source>
</evidence>
<organism evidence="1 2">
    <name type="scientific">Pseudomonas kribbensis</name>
    <dbReference type="NCBI Taxonomy" id="1628086"/>
    <lineage>
        <taxon>Bacteria</taxon>
        <taxon>Pseudomonadati</taxon>
        <taxon>Pseudomonadota</taxon>
        <taxon>Gammaproteobacteria</taxon>
        <taxon>Pseudomonadales</taxon>
        <taxon>Pseudomonadaceae</taxon>
        <taxon>Pseudomonas</taxon>
    </lineage>
</organism>
<name>A0A4Y8VHX0_9PSED</name>
<dbReference type="RefSeq" id="WP_134826872.1">
    <property type="nucleotide sequence ID" value="NZ_SPDQ01000015.1"/>
</dbReference>
<protein>
    <submittedName>
        <fullName evidence="1">Uncharacterized protein</fullName>
    </submittedName>
</protein>
<reference evidence="1 2" key="1">
    <citation type="submission" date="2019-03" db="EMBL/GenBank/DDBJ databases">
        <title>Draft genome sequence of humic substances-degrading Pseudomonas kribbensis CHA-19 from forest soil.</title>
        <authorList>
            <person name="Kim D."/>
        </authorList>
    </citation>
    <scope>NUCLEOTIDE SEQUENCE [LARGE SCALE GENOMIC DNA]</scope>
    <source>
        <strain evidence="1 2">CHA-19</strain>
    </source>
</reference>
<gene>
    <name evidence="1" type="ORF">E4J90_14450</name>
</gene>
<evidence type="ECO:0000313" key="2">
    <source>
        <dbReference type="Proteomes" id="UP000297555"/>
    </source>
</evidence>
<dbReference type="AlphaFoldDB" id="A0A4Y8VHX0"/>
<accession>A0A4Y8VHX0</accession>
<proteinExistence type="predicted"/>
<dbReference type="EMBL" id="SPDQ01000015">
    <property type="protein sequence ID" value="TFH79873.1"/>
    <property type="molecule type" value="Genomic_DNA"/>
</dbReference>
<dbReference type="OrthoDB" id="9780518at2"/>
<dbReference type="Proteomes" id="UP000297555">
    <property type="component" value="Unassembled WGS sequence"/>
</dbReference>
<sequence length="71" mass="8037">MTLKLTVIDQSPIHGDRSAGEAVGYFRYLLGEYHDSIHFAGTAPEILIVRITSATHARWQRRRDPTTARSK</sequence>
<comment type="caution">
    <text evidence="1">The sequence shown here is derived from an EMBL/GenBank/DDBJ whole genome shotgun (WGS) entry which is preliminary data.</text>
</comment>